<sequence>MKQKVGSASLNIILIVCSVLTILPFLWMLCSSFKTNAEINALAQTFLPQNFTAQNYADVLQKFDFLRYFLNSLFYALVITVVTVYTSALAGFVLCKYRFKGRQMLFTLILMTMMVPGVVTIIPRYSMMQFFGWLDTYRALIIPSVFTPFGIFMMRQACTSIPNEILEAARIDGANEFYTFHRIVLPQLRNSIVSISIFQFLWAWDDYLWPYLIIRSGDKQLLSVALNLFSGRYSTDYAGLFAATAIAIIPVVIFYIIFQKRFVEGVSASAVKG</sequence>
<dbReference type="AlphaFoldDB" id="A0A8J6JD44"/>
<reference evidence="9" key="1">
    <citation type="submission" date="2020-08" db="EMBL/GenBank/DDBJ databases">
        <title>Genome public.</title>
        <authorList>
            <person name="Liu C."/>
            <person name="Sun Q."/>
        </authorList>
    </citation>
    <scope>NUCLEOTIDE SEQUENCE</scope>
    <source>
        <strain evidence="9">NSJ-52</strain>
    </source>
</reference>
<evidence type="ECO:0000256" key="6">
    <source>
        <dbReference type="ARBA" id="ARBA00023136"/>
    </source>
</evidence>
<comment type="caution">
    <text evidence="9">The sequence shown here is derived from an EMBL/GenBank/DDBJ whole genome shotgun (WGS) entry which is preliminary data.</text>
</comment>
<keyword evidence="10" id="KW-1185">Reference proteome</keyword>
<dbReference type="GO" id="GO:0055085">
    <property type="term" value="P:transmembrane transport"/>
    <property type="evidence" value="ECO:0007669"/>
    <property type="project" value="InterPro"/>
</dbReference>
<keyword evidence="4 7" id="KW-0812">Transmembrane</keyword>
<keyword evidence="6 7" id="KW-0472">Membrane</keyword>
<dbReference type="SUPFAM" id="SSF161098">
    <property type="entry name" value="MetI-like"/>
    <property type="match status" value="1"/>
</dbReference>
<evidence type="ECO:0000256" key="7">
    <source>
        <dbReference type="RuleBase" id="RU363032"/>
    </source>
</evidence>
<protein>
    <submittedName>
        <fullName evidence="9">Carbohydrate ABC transporter permease</fullName>
    </submittedName>
</protein>
<keyword evidence="2 7" id="KW-0813">Transport</keyword>
<evidence type="ECO:0000313" key="9">
    <source>
        <dbReference type="EMBL" id="MBC5737291.1"/>
    </source>
</evidence>
<dbReference type="EMBL" id="JACOPQ010000006">
    <property type="protein sequence ID" value="MBC5737291.1"/>
    <property type="molecule type" value="Genomic_DNA"/>
</dbReference>
<name>A0A8J6JD44_9FIRM</name>
<dbReference type="Gene3D" id="1.10.3720.10">
    <property type="entry name" value="MetI-like"/>
    <property type="match status" value="1"/>
</dbReference>
<evidence type="ECO:0000256" key="1">
    <source>
        <dbReference type="ARBA" id="ARBA00004651"/>
    </source>
</evidence>
<feature type="transmembrane region" description="Helical" evidence="7">
    <location>
        <begin position="12"/>
        <end position="29"/>
    </location>
</feature>
<evidence type="ECO:0000259" key="8">
    <source>
        <dbReference type="PROSITE" id="PS50928"/>
    </source>
</evidence>
<feature type="transmembrane region" description="Helical" evidence="7">
    <location>
        <begin position="105"/>
        <end position="125"/>
    </location>
</feature>
<accession>A0A8J6JD44</accession>
<feature type="domain" description="ABC transmembrane type-1" evidence="8">
    <location>
        <begin position="69"/>
        <end position="258"/>
    </location>
</feature>
<evidence type="ECO:0000256" key="2">
    <source>
        <dbReference type="ARBA" id="ARBA00022448"/>
    </source>
</evidence>
<dbReference type="PROSITE" id="PS50928">
    <property type="entry name" value="ABC_TM1"/>
    <property type="match status" value="1"/>
</dbReference>
<proteinExistence type="inferred from homology"/>
<comment type="similarity">
    <text evidence="7">Belongs to the binding-protein-dependent transport system permease family.</text>
</comment>
<feature type="transmembrane region" description="Helical" evidence="7">
    <location>
        <begin position="237"/>
        <end position="258"/>
    </location>
</feature>
<dbReference type="Proteomes" id="UP000607645">
    <property type="component" value="Unassembled WGS sequence"/>
</dbReference>
<feature type="transmembrane region" description="Helical" evidence="7">
    <location>
        <begin position="73"/>
        <end position="93"/>
    </location>
</feature>
<dbReference type="InterPro" id="IPR000515">
    <property type="entry name" value="MetI-like"/>
</dbReference>
<feature type="transmembrane region" description="Helical" evidence="7">
    <location>
        <begin position="137"/>
        <end position="154"/>
    </location>
</feature>
<evidence type="ECO:0000256" key="4">
    <source>
        <dbReference type="ARBA" id="ARBA00022692"/>
    </source>
</evidence>
<dbReference type="Pfam" id="PF00528">
    <property type="entry name" value="BPD_transp_1"/>
    <property type="match status" value="1"/>
</dbReference>
<dbReference type="PANTHER" id="PTHR43744">
    <property type="entry name" value="ABC TRANSPORTER PERMEASE PROTEIN MG189-RELATED-RELATED"/>
    <property type="match status" value="1"/>
</dbReference>
<keyword evidence="5 7" id="KW-1133">Transmembrane helix</keyword>
<evidence type="ECO:0000256" key="5">
    <source>
        <dbReference type="ARBA" id="ARBA00022989"/>
    </source>
</evidence>
<dbReference type="InterPro" id="IPR035906">
    <property type="entry name" value="MetI-like_sf"/>
</dbReference>
<dbReference type="PANTHER" id="PTHR43744:SF12">
    <property type="entry name" value="ABC TRANSPORTER PERMEASE PROTEIN MG189-RELATED"/>
    <property type="match status" value="1"/>
</dbReference>
<dbReference type="RefSeq" id="WP_155147417.1">
    <property type="nucleotide sequence ID" value="NZ_JACOPQ010000006.1"/>
</dbReference>
<gene>
    <name evidence="9" type="ORF">H8S62_09765</name>
</gene>
<evidence type="ECO:0000256" key="3">
    <source>
        <dbReference type="ARBA" id="ARBA00022475"/>
    </source>
</evidence>
<keyword evidence="3" id="KW-1003">Cell membrane</keyword>
<dbReference type="GO" id="GO:0005886">
    <property type="term" value="C:plasma membrane"/>
    <property type="evidence" value="ECO:0007669"/>
    <property type="project" value="UniProtKB-SubCell"/>
</dbReference>
<dbReference type="CDD" id="cd06261">
    <property type="entry name" value="TM_PBP2"/>
    <property type="match status" value="1"/>
</dbReference>
<evidence type="ECO:0000313" key="10">
    <source>
        <dbReference type="Proteomes" id="UP000607645"/>
    </source>
</evidence>
<comment type="subcellular location">
    <subcellularLocation>
        <location evidence="1 7">Cell membrane</location>
        <topology evidence="1 7">Multi-pass membrane protein</topology>
    </subcellularLocation>
</comment>
<organism evidence="9 10">
    <name type="scientific">Lawsonibacter faecis</name>
    <dbReference type="NCBI Taxonomy" id="2763052"/>
    <lineage>
        <taxon>Bacteria</taxon>
        <taxon>Bacillati</taxon>
        <taxon>Bacillota</taxon>
        <taxon>Clostridia</taxon>
        <taxon>Eubacteriales</taxon>
        <taxon>Oscillospiraceae</taxon>
        <taxon>Lawsonibacter</taxon>
    </lineage>
</organism>